<dbReference type="RefSeq" id="WP_201082903.1">
    <property type="nucleotide sequence ID" value="NZ_CP067422.1"/>
</dbReference>
<keyword evidence="2" id="KW-0614">Plasmid</keyword>
<dbReference type="NCBIfam" id="TIGR01764">
    <property type="entry name" value="excise"/>
    <property type="match status" value="1"/>
</dbReference>
<dbReference type="InterPro" id="IPR041657">
    <property type="entry name" value="HTH_17"/>
</dbReference>
<evidence type="ECO:0000313" key="3">
    <source>
        <dbReference type="Proteomes" id="UP000595197"/>
    </source>
</evidence>
<dbReference type="SUPFAM" id="SSF46955">
    <property type="entry name" value="Putative DNA-binding domain"/>
    <property type="match status" value="1"/>
</dbReference>
<accession>A0ABX7BG42</accession>
<dbReference type="Pfam" id="PF12728">
    <property type="entry name" value="HTH_17"/>
    <property type="match status" value="1"/>
</dbReference>
<protein>
    <submittedName>
        <fullName evidence="2">Helix-turn-helix domain-containing protein</fullName>
    </submittedName>
</protein>
<name>A0ABX7BG42_9PROT</name>
<keyword evidence="3" id="KW-1185">Reference proteome</keyword>
<dbReference type="EMBL" id="CP067422">
    <property type="protein sequence ID" value="QQP93371.1"/>
    <property type="molecule type" value="Genomic_DNA"/>
</dbReference>
<sequence>MLTKPLLTVQEVADLLKISDDTVREWIHDKSLRAIKFGREWRIVARDLESFLNARANRPEGDGP</sequence>
<gene>
    <name evidence="2" type="ORF">IGS68_32595</name>
</gene>
<reference evidence="2" key="1">
    <citation type="submission" date="2021-02" db="EMBL/GenBank/DDBJ databases">
        <title>Skermanella TT6 skin isolate.</title>
        <authorList>
            <person name="Lee K."/>
            <person name="Ganzorig M."/>
        </authorList>
    </citation>
    <scope>NUCLEOTIDE SEQUENCE</scope>
    <source>
        <strain evidence="2">TT6</strain>
    </source>
</reference>
<dbReference type="InterPro" id="IPR010093">
    <property type="entry name" value="SinI_DNA-bd"/>
</dbReference>
<dbReference type="Proteomes" id="UP000595197">
    <property type="component" value="Plasmid pTT6-2"/>
</dbReference>
<proteinExistence type="predicted"/>
<organism evidence="2 3">
    <name type="scientific">Skermanella cutis</name>
    <dbReference type="NCBI Taxonomy" id="2775420"/>
    <lineage>
        <taxon>Bacteria</taxon>
        <taxon>Pseudomonadati</taxon>
        <taxon>Pseudomonadota</taxon>
        <taxon>Alphaproteobacteria</taxon>
        <taxon>Rhodospirillales</taxon>
        <taxon>Azospirillaceae</taxon>
        <taxon>Skermanella</taxon>
    </lineage>
</organism>
<evidence type="ECO:0000313" key="2">
    <source>
        <dbReference type="EMBL" id="QQP93371.1"/>
    </source>
</evidence>
<feature type="domain" description="Helix-turn-helix" evidence="1">
    <location>
        <begin position="6"/>
        <end position="55"/>
    </location>
</feature>
<evidence type="ECO:0000259" key="1">
    <source>
        <dbReference type="Pfam" id="PF12728"/>
    </source>
</evidence>
<dbReference type="InterPro" id="IPR009061">
    <property type="entry name" value="DNA-bd_dom_put_sf"/>
</dbReference>
<geneLocation type="plasmid" evidence="2 3">
    <name>pTT6-2</name>
</geneLocation>